<name>W6S2E4_9CLOT</name>
<dbReference type="Gene3D" id="3.40.50.10140">
    <property type="entry name" value="Toll/interleukin-1 receptor homology (TIR) domain"/>
    <property type="match status" value="1"/>
</dbReference>
<accession>W6S2E4</accession>
<gene>
    <name evidence="2" type="ORF">CM240_2952</name>
</gene>
<dbReference type="PROSITE" id="PS50104">
    <property type="entry name" value="TIR"/>
    <property type="match status" value="1"/>
</dbReference>
<dbReference type="SUPFAM" id="SSF52200">
    <property type="entry name" value="Toll/Interleukin receptor TIR domain"/>
    <property type="match status" value="1"/>
</dbReference>
<dbReference type="PATRIC" id="fig|1216932.3.peg.2919"/>
<feature type="domain" description="TIR" evidence="1">
    <location>
        <begin position="1"/>
        <end position="144"/>
    </location>
</feature>
<evidence type="ECO:0000313" key="2">
    <source>
        <dbReference type="EMBL" id="CDM70069.1"/>
    </source>
</evidence>
<sequence>MKIFISWSGEFSQKVASALKEWLPCVIQSIEVFFSTEDIEKGEKWDSKISGELSESEFGIVCLTSQNVSAPWIHFEAGALSKALDDKVSALMLNVNPSDIKGPLSRFQATKFTKEDFYKLLETINNNNDTKLEESILKRTFEVMWEKINVTINNLIKEYDSESIKNPKKTTEINENREAIEEILQILRNQNNILSNPEKLLPMEYFEYLMRNSNEHTKMRGNSKGKIYNDLYEYLSYVLNKNTELNEIEYLNKIQFIQLIHIIVDNIYIETDARIRKRWLTKFLNLKERYLESNECKKIVEAD</sequence>
<dbReference type="HOGENOM" id="CLU_078752_0_0_9"/>
<dbReference type="Pfam" id="PF13676">
    <property type="entry name" value="TIR_2"/>
    <property type="match status" value="1"/>
</dbReference>
<evidence type="ECO:0000313" key="3">
    <source>
        <dbReference type="Proteomes" id="UP000019426"/>
    </source>
</evidence>
<evidence type="ECO:0000259" key="1">
    <source>
        <dbReference type="PROSITE" id="PS50104"/>
    </source>
</evidence>
<dbReference type="RefSeq" id="WP_051483882.1">
    <property type="nucleotide sequence ID" value="NZ_HG917869.1"/>
</dbReference>
<dbReference type="AlphaFoldDB" id="W6S2E4"/>
<keyword evidence="3" id="KW-1185">Reference proteome</keyword>
<protein>
    <recommendedName>
        <fullName evidence="1">TIR domain-containing protein</fullName>
    </recommendedName>
</protein>
<reference evidence="2 3" key="1">
    <citation type="submission" date="2013-11" db="EMBL/GenBank/DDBJ databases">
        <title>Complete genome sequence of Clostridum sp. M2/40.</title>
        <authorList>
            <person name="Wibberg D."/>
            <person name="Puehler A."/>
            <person name="Schlueter A."/>
        </authorList>
    </citation>
    <scope>NUCLEOTIDE SEQUENCE [LARGE SCALE GENOMIC DNA]</scope>
    <source>
        <strain evidence="3">M2/40</strain>
    </source>
</reference>
<dbReference type="KEGG" id="clt:CM240_2952"/>
<dbReference type="InterPro" id="IPR035897">
    <property type="entry name" value="Toll_tir_struct_dom_sf"/>
</dbReference>
<dbReference type="OrthoDB" id="122965at2"/>
<proteinExistence type="predicted"/>
<organism evidence="2 3">
    <name type="scientific">Clostridium bornimense</name>
    <dbReference type="NCBI Taxonomy" id="1216932"/>
    <lineage>
        <taxon>Bacteria</taxon>
        <taxon>Bacillati</taxon>
        <taxon>Bacillota</taxon>
        <taxon>Clostridia</taxon>
        <taxon>Eubacteriales</taxon>
        <taxon>Clostridiaceae</taxon>
        <taxon>Clostridium</taxon>
    </lineage>
</organism>
<dbReference type="Proteomes" id="UP000019426">
    <property type="component" value="Chromosome M2/40_rep2"/>
</dbReference>
<dbReference type="GO" id="GO:0007165">
    <property type="term" value="P:signal transduction"/>
    <property type="evidence" value="ECO:0007669"/>
    <property type="project" value="InterPro"/>
</dbReference>
<dbReference type="EMBL" id="HG917869">
    <property type="protein sequence ID" value="CDM70069.1"/>
    <property type="molecule type" value="Genomic_DNA"/>
</dbReference>
<dbReference type="InterPro" id="IPR000157">
    <property type="entry name" value="TIR_dom"/>
</dbReference>
<dbReference type="eggNOG" id="ENOG5032TKD">
    <property type="taxonomic scope" value="Bacteria"/>
</dbReference>